<dbReference type="InterPro" id="IPR009288">
    <property type="entry name" value="AIG2-like_dom"/>
</dbReference>
<evidence type="ECO:0000313" key="3">
    <source>
        <dbReference type="Proteomes" id="UP001165413"/>
    </source>
</evidence>
<dbReference type="RefSeq" id="WP_254100539.1">
    <property type="nucleotide sequence ID" value="NZ_JANATA010000012.1"/>
</dbReference>
<dbReference type="SUPFAM" id="SSF110857">
    <property type="entry name" value="Gamma-glutamyl cyclotransferase-like"/>
    <property type="match status" value="1"/>
</dbReference>
<evidence type="ECO:0000313" key="2">
    <source>
        <dbReference type="EMBL" id="MCP3428858.1"/>
    </source>
</evidence>
<dbReference type="AlphaFoldDB" id="A0AA42BLH4"/>
<name>A0AA42BLH4_9ALTE</name>
<reference evidence="2" key="1">
    <citation type="submission" date="2022-07" db="EMBL/GenBank/DDBJ databases">
        <title>Characterization of the Novel Bacterium Alteromonas immobilis LMIT006 and Alteromonas gregis LMIT007.</title>
        <authorList>
            <person name="Lin X."/>
        </authorList>
    </citation>
    <scope>NUCLEOTIDE SEQUENCE</scope>
    <source>
        <strain evidence="2">LMIT007</strain>
    </source>
</reference>
<dbReference type="Proteomes" id="UP001165413">
    <property type="component" value="Unassembled WGS sequence"/>
</dbReference>
<dbReference type="Pfam" id="PF06094">
    <property type="entry name" value="GGACT"/>
    <property type="match status" value="1"/>
</dbReference>
<dbReference type="EMBL" id="JANATA010000012">
    <property type="protein sequence ID" value="MCP3428858.1"/>
    <property type="molecule type" value="Genomic_DNA"/>
</dbReference>
<dbReference type="CDD" id="cd06661">
    <property type="entry name" value="GGCT_like"/>
    <property type="match status" value="1"/>
</dbReference>
<dbReference type="InterPro" id="IPR013024">
    <property type="entry name" value="GGCT-like"/>
</dbReference>
<organism evidence="2 3">
    <name type="scientific">Opacimonas viscosa</name>
    <dbReference type="NCBI Taxonomy" id="2961944"/>
    <lineage>
        <taxon>Bacteria</taxon>
        <taxon>Pseudomonadati</taxon>
        <taxon>Pseudomonadota</taxon>
        <taxon>Gammaproteobacteria</taxon>
        <taxon>Alteromonadales</taxon>
        <taxon>Alteromonadaceae</taxon>
        <taxon>Opacimonas</taxon>
    </lineage>
</organism>
<evidence type="ECO:0000259" key="1">
    <source>
        <dbReference type="Pfam" id="PF06094"/>
    </source>
</evidence>
<sequence length="210" mass="24171">MSESPKETEHTINVFSYGTLQLPKVQLELLGREVTSWPDSLSRFNMGEITIMDETVIEISTQSTHQIINFTGNASDIIEGVVLSISPDELSILDKYETDEYKREELTLNSGKKAFVYVAANNSEMPDYHFEIIAKSWAKRRRFTQLPKPVHVQIPDFKLKENFYCNMIVQYDDGNEKEYFSRVLRNHITGQWTVDGMHVAVKVIFPEGSQ</sequence>
<comment type="caution">
    <text evidence="2">The sequence shown here is derived from an EMBL/GenBank/DDBJ whole genome shotgun (WGS) entry which is preliminary data.</text>
</comment>
<dbReference type="Gene3D" id="3.10.490.10">
    <property type="entry name" value="Gamma-glutamyl cyclotransferase-like"/>
    <property type="match status" value="1"/>
</dbReference>
<dbReference type="InterPro" id="IPR036568">
    <property type="entry name" value="GGCT-like_sf"/>
</dbReference>
<keyword evidence="3" id="KW-1185">Reference proteome</keyword>
<gene>
    <name evidence="2" type="ORF">NLF92_07850</name>
</gene>
<protein>
    <submittedName>
        <fullName evidence="2">Gamma-glutamylcyclotransferase</fullName>
    </submittedName>
</protein>
<feature type="domain" description="Gamma-glutamylcyclotransferase AIG2-like" evidence="1">
    <location>
        <begin position="14"/>
        <end position="124"/>
    </location>
</feature>
<proteinExistence type="predicted"/>
<accession>A0AA42BLH4</accession>